<protein>
    <recommendedName>
        <fullName evidence="5">DUF1254 domain-containing protein</fullName>
    </recommendedName>
</protein>
<gene>
    <name evidence="3" type="ORF">GCM10010497_23980</name>
</gene>
<feature type="domain" description="DUF1254" evidence="2">
    <location>
        <begin position="85"/>
        <end position="199"/>
    </location>
</feature>
<dbReference type="Proteomes" id="UP000642014">
    <property type="component" value="Unassembled WGS sequence"/>
</dbReference>
<dbReference type="AlphaFoldDB" id="A0AAV4KIR3"/>
<dbReference type="InterPro" id="IPR010679">
    <property type="entry name" value="DUF1254"/>
</dbReference>
<evidence type="ECO:0000259" key="2">
    <source>
        <dbReference type="Pfam" id="PF06863"/>
    </source>
</evidence>
<evidence type="ECO:0000313" key="4">
    <source>
        <dbReference type="Proteomes" id="UP000642014"/>
    </source>
</evidence>
<dbReference type="InterPro" id="IPR037049">
    <property type="entry name" value="DUF1214_C_sf"/>
</dbReference>
<dbReference type="RefSeq" id="WP_208421524.1">
    <property type="nucleotide sequence ID" value="NZ_BMSJ01000003.1"/>
</dbReference>
<dbReference type="Gene3D" id="2.60.120.600">
    <property type="entry name" value="Domain of unknown function DUF1214, C-terminal domain"/>
    <property type="match status" value="1"/>
</dbReference>
<dbReference type="Gene3D" id="1.10.3360.10">
    <property type="entry name" value="VPA0735-like domain"/>
    <property type="match status" value="1"/>
</dbReference>
<name>A0AAV4KIR3_9ACTN</name>
<dbReference type="GeneID" id="95458705"/>
<dbReference type="PANTHER" id="PTHR36509:SF3">
    <property type="entry name" value="SIGNAL PEPTIDE PROTEIN"/>
    <property type="match status" value="1"/>
</dbReference>
<evidence type="ECO:0000259" key="1">
    <source>
        <dbReference type="Pfam" id="PF06742"/>
    </source>
</evidence>
<evidence type="ECO:0008006" key="5">
    <source>
        <dbReference type="Google" id="ProtNLM"/>
    </source>
</evidence>
<dbReference type="SUPFAM" id="SSF160935">
    <property type="entry name" value="VPA0735-like"/>
    <property type="match status" value="1"/>
</dbReference>
<dbReference type="Pfam" id="PF06742">
    <property type="entry name" value="DUF1214"/>
    <property type="match status" value="1"/>
</dbReference>
<proteinExistence type="predicted"/>
<feature type="domain" description="DUF1214" evidence="1">
    <location>
        <begin position="354"/>
        <end position="460"/>
    </location>
</feature>
<dbReference type="PANTHER" id="PTHR36509">
    <property type="entry name" value="BLL3101 PROTEIN"/>
    <property type="match status" value="1"/>
</dbReference>
<dbReference type="InterPro" id="IPR010621">
    <property type="entry name" value="DUF1214"/>
</dbReference>
<accession>A0AAV4KIR3</accession>
<dbReference type="Gene3D" id="2.60.40.1610">
    <property type="entry name" value="Domain of unknown function DUF1254"/>
    <property type="match status" value="1"/>
</dbReference>
<sequence>MVARPDGVAGKVAVFVERVEFQGGYPVASSARESYERSDRHRAVEAYRFFYPVVSLEGILRGTRAAGAVDNESAPVVVARPHHAGFTLNSDTPYLGGGLDLRKSGPLVVELPAGPLVGLVDDHYHRWLVDLGLPGRNGPRGGKVLLLPPGYEGQVPAEGDDFEVVRCDTWQVLCALRALPLGGDVAAANALLASVRIYPFDRRDDPPAFTFLDRDEQPMDTTPLAWEDNIEFWRVLHAVIDTEPPVEELRPMLGLLAELGIEAGRPFAPDARMEQVLAEAAAQGRDEMLVSAFASRRPDRMVWADRTWEWAGLRPENGTFERPGSLDVEARDRWFAQAIVASPAMFRREVGAGSLYWLGLRDAEGTYLDGGRTYRLRVPLPVPQTLFWSVTVYDAATRSEIVADQGQAALRSLFDDLAPEGADHVDLHFGPTEPAGAQGRWIQTVPGRGWFAYFRIYGPGQAAFDGSWRPGDFEALN</sequence>
<dbReference type="Pfam" id="PF06863">
    <property type="entry name" value="DUF1254"/>
    <property type="match status" value="1"/>
</dbReference>
<evidence type="ECO:0000313" key="3">
    <source>
        <dbReference type="EMBL" id="GGR20843.1"/>
    </source>
</evidence>
<dbReference type="EMBL" id="BMSJ01000003">
    <property type="protein sequence ID" value="GGR20843.1"/>
    <property type="molecule type" value="Genomic_DNA"/>
</dbReference>
<comment type="caution">
    <text evidence="3">The sequence shown here is derived from an EMBL/GenBank/DDBJ whole genome shotgun (WGS) entry which is preliminary data.</text>
</comment>
<dbReference type="InterPro" id="IPR037050">
    <property type="entry name" value="DUF1254_sf"/>
</dbReference>
<organism evidence="3 4">
    <name type="scientific">Streptomyces cinereoruber</name>
    <dbReference type="NCBI Taxonomy" id="67260"/>
    <lineage>
        <taxon>Bacteria</taxon>
        <taxon>Bacillati</taxon>
        <taxon>Actinomycetota</taxon>
        <taxon>Actinomycetes</taxon>
        <taxon>Kitasatosporales</taxon>
        <taxon>Streptomycetaceae</taxon>
        <taxon>Streptomyces</taxon>
    </lineage>
</organism>
<reference evidence="3 4" key="1">
    <citation type="journal article" date="2014" name="Int. J. Syst. Evol. Microbiol.">
        <title>Complete genome sequence of Corynebacterium casei LMG S-19264T (=DSM 44701T), isolated from a smear-ripened cheese.</title>
        <authorList>
            <consortium name="US DOE Joint Genome Institute (JGI-PGF)"/>
            <person name="Walter F."/>
            <person name="Albersmeier A."/>
            <person name="Kalinowski J."/>
            <person name="Ruckert C."/>
        </authorList>
    </citation>
    <scope>NUCLEOTIDE SEQUENCE [LARGE SCALE GENOMIC DNA]</scope>
    <source>
        <strain evidence="3 4">JCM 4205</strain>
    </source>
</reference>